<dbReference type="SUPFAM" id="SSF51412">
    <property type="entry name" value="Inosine monophosphate dehydrogenase (IMPDH)"/>
    <property type="match status" value="1"/>
</dbReference>
<dbReference type="RefSeq" id="WP_069830568.1">
    <property type="nucleotide sequence ID" value="NZ_MDJD01000044.1"/>
</dbReference>
<dbReference type="EMBL" id="MDJD01000044">
    <property type="protein sequence ID" value="OEK07741.1"/>
    <property type="molecule type" value="Genomic_DNA"/>
</dbReference>
<dbReference type="Proteomes" id="UP000095713">
    <property type="component" value="Unassembled WGS sequence"/>
</dbReference>
<keyword evidence="1" id="KW-0285">Flavoprotein</keyword>
<dbReference type="InterPro" id="IPR013785">
    <property type="entry name" value="Aldolase_TIM"/>
</dbReference>
<dbReference type="GO" id="GO:0051213">
    <property type="term" value="F:dioxygenase activity"/>
    <property type="evidence" value="ECO:0007669"/>
    <property type="project" value="UniProtKB-KW"/>
</dbReference>
<proteinExistence type="predicted"/>
<evidence type="ECO:0000256" key="1">
    <source>
        <dbReference type="ARBA" id="ARBA00022630"/>
    </source>
</evidence>
<dbReference type="Gene3D" id="3.20.20.70">
    <property type="entry name" value="Aldolase class I"/>
    <property type="match status" value="1"/>
</dbReference>
<dbReference type="Pfam" id="PF03060">
    <property type="entry name" value="NMO"/>
    <property type="match status" value="1"/>
</dbReference>
<name>A0A1E5T8P4_9FLAO</name>
<keyword evidence="5" id="KW-1185">Reference proteome</keyword>
<protein>
    <submittedName>
        <fullName evidence="4">2-nitropropane dioxygenase</fullName>
    </submittedName>
</protein>
<comment type="caution">
    <text evidence="4">The sequence shown here is derived from an EMBL/GenBank/DDBJ whole genome shotgun (WGS) entry which is preliminary data.</text>
</comment>
<dbReference type="PANTHER" id="PTHR32332">
    <property type="entry name" value="2-NITROPROPANE DIOXYGENASE"/>
    <property type="match status" value="1"/>
</dbReference>
<sequence length="313" mass="34243">MDNRITKLFNIKYPIIQAGMIWNSGWKLASACSNSGILGLIGAGSMYPEVLREHIQKCKKATKKPFGVNVPMLYPKIQEIMDIIVEEGVKIVFTSAGNPKTWTSWLKERGITVVHVVSSVKFALKAQEAGVDAIVAEGFEAGGHNGRDETTTLTLIPMVKEQIHIPLIAAGGIATGKAMLATMILGADGVQIGSRFVTSEESSAHLTFKQLVVDVKEGETQLTLKELAPVRLIKNKFFNNIQELYKKAPTPEQLKTLLGRARAKKGMFEGDLDEGELEIGQVSGLIHDIKPVLEIVTDLVEEFEEAKKMTSSL</sequence>
<dbReference type="GO" id="GO:0018580">
    <property type="term" value="F:nitronate monooxygenase activity"/>
    <property type="evidence" value="ECO:0007669"/>
    <property type="project" value="InterPro"/>
</dbReference>
<accession>A0A1E5T8P4</accession>
<dbReference type="CDD" id="cd04730">
    <property type="entry name" value="NPD_like"/>
    <property type="match status" value="1"/>
</dbReference>
<dbReference type="InterPro" id="IPR004136">
    <property type="entry name" value="NMO"/>
</dbReference>
<keyword evidence="2" id="KW-0288">FMN</keyword>
<reference evidence="4 5" key="1">
    <citation type="submission" date="2016-05" db="EMBL/GenBank/DDBJ databases">
        <title>Draft Genome Sequence of Algibacter sp. Strain SK-16 Isolated from the Surface Water of Aburatsubo Inlet.</title>
        <authorList>
            <person name="Wong S.-K."/>
            <person name="Yoshizawa S."/>
            <person name="Nakajima Y."/>
            <person name="Ogura Y."/>
            <person name="Tetsuya H."/>
            <person name="Hamasaki K."/>
        </authorList>
    </citation>
    <scope>NUCLEOTIDE SEQUENCE [LARGE SCALE GENOMIC DNA]</scope>
    <source>
        <strain evidence="4 5">SK-16</strain>
    </source>
</reference>
<evidence type="ECO:0000256" key="2">
    <source>
        <dbReference type="ARBA" id="ARBA00022643"/>
    </source>
</evidence>
<organism evidence="4 5">
    <name type="scientific">Flavivirga aquatica</name>
    <dbReference type="NCBI Taxonomy" id="1849968"/>
    <lineage>
        <taxon>Bacteria</taxon>
        <taxon>Pseudomonadati</taxon>
        <taxon>Bacteroidota</taxon>
        <taxon>Flavobacteriia</taxon>
        <taxon>Flavobacteriales</taxon>
        <taxon>Flavobacteriaceae</taxon>
        <taxon>Flavivirga</taxon>
    </lineage>
</organism>
<evidence type="ECO:0000313" key="5">
    <source>
        <dbReference type="Proteomes" id="UP000095713"/>
    </source>
</evidence>
<keyword evidence="3" id="KW-0560">Oxidoreductase</keyword>
<evidence type="ECO:0000313" key="4">
    <source>
        <dbReference type="EMBL" id="OEK07741.1"/>
    </source>
</evidence>
<dbReference type="OrthoDB" id="9778912at2"/>
<dbReference type="STRING" id="1849968.A8C32_16685"/>
<dbReference type="AlphaFoldDB" id="A0A1E5T8P4"/>
<gene>
    <name evidence="4" type="ORF">A8C32_16685</name>
</gene>
<keyword evidence="4" id="KW-0223">Dioxygenase</keyword>
<evidence type="ECO:0000256" key="3">
    <source>
        <dbReference type="ARBA" id="ARBA00023002"/>
    </source>
</evidence>
<dbReference type="PANTHER" id="PTHR32332:SF20">
    <property type="entry name" value="2-NITROPROPANE DIOXYGENASE-LIKE PROTEIN"/>
    <property type="match status" value="1"/>
</dbReference>